<evidence type="ECO:0000256" key="2">
    <source>
        <dbReference type="SAM" id="Phobius"/>
    </source>
</evidence>
<dbReference type="EMBL" id="JANBTW010000085">
    <property type="protein sequence ID" value="KAJ2672287.1"/>
    <property type="molecule type" value="Genomic_DNA"/>
</dbReference>
<organism evidence="3 4">
    <name type="scientific">Coemansia spiralis</name>
    <dbReference type="NCBI Taxonomy" id="417178"/>
    <lineage>
        <taxon>Eukaryota</taxon>
        <taxon>Fungi</taxon>
        <taxon>Fungi incertae sedis</taxon>
        <taxon>Zoopagomycota</taxon>
        <taxon>Kickxellomycotina</taxon>
        <taxon>Kickxellomycetes</taxon>
        <taxon>Kickxellales</taxon>
        <taxon>Kickxellaceae</taxon>
        <taxon>Coemansia</taxon>
    </lineage>
</organism>
<dbReference type="AlphaFoldDB" id="A0A9W8KUX4"/>
<proteinExistence type="predicted"/>
<sequence length="231" mass="25081">MANWGFAPLVHITYIAIIALQCLAIGFFYIYTPNMLDPEASNELPGMSRGLRITTIIFLATSALNTIVNKLIGNTPDKGHREPLFRIAILMCGVCAMAQDSIFNTIISDANAMKQKAFFGIGAILAVLYIAADIYLWHSTRKTQGLPDKSLEDGKPESKAETPKPTTAALSAKSASEPEPATTVSTSSDAKKTDEAKKKENLKKYVLNLDKLPTPPMVPELPKKKVRSATA</sequence>
<evidence type="ECO:0000256" key="1">
    <source>
        <dbReference type="SAM" id="MobiDB-lite"/>
    </source>
</evidence>
<feature type="transmembrane region" description="Helical" evidence="2">
    <location>
        <begin position="51"/>
        <end position="72"/>
    </location>
</feature>
<name>A0A9W8KUX4_9FUNG</name>
<accession>A0A9W8KUX4</accession>
<evidence type="ECO:0000313" key="3">
    <source>
        <dbReference type="EMBL" id="KAJ2672287.1"/>
    </source>
</evidence>
<dbReference type="Proteomes" id="UP001151518">
    <property type="component" value="Unassembled WGS sequence"/>
</dbReference>
<feature type="transmembrane region" description="Helical" evidence="2">
    <location>
        <begin position="84"/>
        <end position="106"/>
    </location>
</feature>
<keyword evidence="2" id="KW-0472">Membrane</keyword>
<protein>
    <submittedName>
        <fullName evidence="3">Uncharacterized protein</fullName>
    </submittedName>
</protein>
<gene>
    <name evidence="3" type="ORF">GGI25_005169</name>
</gene>
<evidence type="ECO:0000313" key="4">
    <source>
        <dbReference type="Proteomes" id="UP001151518"/>
    </source>
</evidence>
<feature type="compositionally biased region" description="Basic and acidic residues" evidence="1">
    <location>
        <begin position="149"/>
        <end position="162"/>
    </location>
</feature>
<feature type="region of interest" description="Disordered" evidence="1">
    <location>
        <begin position="145"/>
        <end position="231"/>
    </location>
</feature>
<feature type="compositionally biased region" description="Basic and acidic residues" evidence="1">
    <location>
        <begin position="189"/>
        <end position="203"/>
    </location>
</feature>
<reference evidence="3" key="1">
    <citation type="submission" date="2022-07" db="EMBL/GenBank/DDBJ databases">
        <title>Phylogenomic reconstructions and comparative analyses of Kickxellomycotina fungi.</title>
        <authorList>
            <person name="Reynolds N.K."/>
            <person name="Stajich J.E."/>
            <person name="Barry K."/>
            <person name="Grigoriev I.V."/>
            <person name="Crous P."/>
            <person name="Smith M.E."/>
        </authorList>
    </citation>
    <scope>NUCLEOTIDE SEQUENCE</scope>
    <source>
        <strain evidence="3">NRRL 3115</strain>
    </source>
</reference>
<comment type="caution">
    <text evidence="3">The sequence shown here is derived from an EMBL/GenBank/DDBJ whole genome shotgun (WGS) entry which is preliminary data.</text>
</comment>
<keyword evidence="2" id="KW-0812">Transmembrane</keyword>
<feature type="transmembrane region" description="Helical" evidence="2">
    <location>
        <begin position="118"/>
        <end position="137"/>
    </location>
</feature>
<keyword evidence="2" id="KW-1133">Transmembrane helix</keyword>
<feature type="transmembrane region" description="Helical" evidence="2">
    <location>
        <begin position="12"/>
        <end position="31"/>
    </location>
</feature>